<dbReference type="Proteomes" id="UP000294545">
    <property type="component" value="Unassembled WGS sequence"/>
</dbReference>
<dbReference type="Gene3D" id="3.40.1260.10">
    <property type="entry name" value="DsrEFH-like"/>
    <property type="match status" value="1"/>
</dbReference>
<keyword evidence="2" id="KW-1185">Reference proteome</keyword>
<accession>A0A4R1MJB4</accession>
<reference evidence="1 2" key="1">
    <citation type="submission" date="2019-03" db="EMBL/GenBank/DDBJ databases">
        <title>Genomic Encyclopedia of Type Strains, Phase IV (KMG-IV): sequencing the most valuable type-strain genomes for metagenomic binning, comparative biology and taxonomic classification.</title>
        <authorList>
            <person name="Goeker M."/>
        </authorList>
    </citation>
    <scope>NUCLEOTIDE SEQUENCE [LARGE SCALE GENOMIC DNA]</scope>
    <source>
        <strain evidence="1 2">DSM 24176</strain>
    </source>
</reference>
<dbReference type="InterPro" id="IPR027396">
    <property type="entry name" value="DsrEFH-like"/>
</dbReference>
<dbReference type="SUPFAM" id="SSF75169">
    <property type="entry name" value="DsrEFH-like"/>
    <property type="match status" value="1"/>
</dbReference>
<gene>
    <name evidence="1" type="ORF">EDC19_1951</name>
</gene>
<evidence type="ECO:0000313" key="2">
    <source>
        <dbReference type="Proteomes" id="UP000294545"/>
    </source>
</evidence>
<comment type="caution">
    <text evidence="1">The sequence shown here is derived from an EMBL/GenBank/DDBJ whole genome shotgun (WGS) entry which is preliminary data.</text>
</comment>
<protein>
    <submittedName>
        <fullName evidence="1">DsrE/DsrF/DsrH-like protein</fullName>
    </submittedName>
</protein>
<dbReference type="EMBL" id="SMGQ01000013">
    <property type="protein sequence ID" value="TCK92796.1"/>
    <property type="molecule type" value="Genomic_DNA"/>
</dbReference>
<dbReference type="RefSeq" id="WP_132282654.1">
    <property type="nucleotide sequence ID" value="NZ_SMGQ01000013.1"/>
</dbReference>
<sequence>MEKIAMFAFKGEKMCFVHVLLNALDMKSKNMDVEVILEGESVKLIKELSESNHTLFKQALEVGLIGGICKACSAQMGVLEYNEKTEIPLLDDMNGHPGMARYIEKGYQIITL</sequence>
<organism evidence="1 2">
    <name type="scientific">Natranaerovirga hydrolytica</name>
    <dbReference type="NCBI Taxonomy" id="680378"/>
    <lineage>
        <taxon>Bacteria</taxon>
        <taxon>Bacillati</taxon>
        <taxon>Bacillota</taxon>
        <taxon>Clostridia</taxon>
        <taxon>Lachnospirales</taxon>
        <taxon>Natranaerovirgaceae</taxon>
        <taxon>Natranaerovirga</taxon>
    </lineage>
</organism>
<evidence type="ECO:0000313" key="1">
    <source>
        <dbReference type="EMBL" id="TCK92796.1"/>
    </source>
</evidence>
<name>A0A4R1MJB4_9FIRM</name>
<dbReference type="AlphaFoldDB" id="A0A4R1MJB4"/>
<proteinExistence type="predicted"/>
<dbReference type="OrthoDB" id="9807925at2"/>